<keyword evidence="8" id="KW-1185">Reference proteome</keyword>
<evidence type="ECO:0000256" key="4">
    <source>
        <dbReference type="ARBA" id="ARBA00022989"/>
    </source>
</evidence>
<keyword evidence="4 6" id="KW-1133">Transmembrane helix</keyword>
<keyword evidence="3 6" id="KW-0812">Transmembrane</keyword>
<evidence type="ECO:0000256" key="3">
    <source>
        <dbReference type="ARBA" id="ARBA00022692"/>
    </source>
</evidence>
<keyword evidence="5 6" id="KW-0472">Membrane</keyword>
<evidence type="ECO:0000313" key="8">
    <source>
        <dbReference type="Proteomes" id="UP000051439"/>
    </source>
</evidence>
<accession>A0A0R1NSI5</accession>
<evidence type="ECO:0000256" key="6">
    <source>
        <dbReference type="SAM" id="Phobius"/>
    </source>
</evidence>
<comment type="subcellular location">
    <subcellularLocation>
        <location evidence="1">Cell membrane</location>
        <topology evidence="1">Single-pass membrane protein</topology>
    </subcellularLocation>
</comment>
<dbReference type="EMBL" id="AZEB01000023">
    <property type="protein sequence ID" value="KRL20594.1"/>
    <property type="molecule type" value="Genomic_DNA"/>
</dbReference>
<dbReference type="GO" id="GO:0005886">
    <property type="term" value="C:plasma membrane"/>
    <property type="evidence" value="ECO:0007669"/>
    <property type="project" value="UniProtKB-SubCell"/>
</dbReference>
<dbReference type="Gene3D" id="2.60.120.260">
    <property type="entry name" value="Galactose-binding domain-like"/>
    <property type="match status" value="2"/>
</dbReference>
<evidence type="ECO:0000256" key="2">
    <source>
        <dbReference type="ARBA" id="ARBA00022475"/>
    </source>
</evidence>
<evidence type="ECO:0000313" key="7">
    <source>
        <dbReference type="EMBL" id="KRL20594.1"/>
    </source>
</evidence>
<dbReference type="PANTHER" id="PTHR39083">
    <property type="entry name" value="CYCLIC DI-GMP-BINDING PROTEIN"/>
    <property type="match status" value="1"/>
</dbReference>
<evidence type="ECO:0000256" key="5">
    <source>
        <dbReference type="ARBA" id="ARBA00023136"/>
    </source>
</evidence>
<proteinExistence type="predicted"/>
<dbReference type="GO" id="GO:0006011">
    <property type="term" value="P:UDP-alpha-D-glucose metabolic process"/>
    <property type="evidence" value="ECO:0007669"/>
    <property type="project" value="InterPro"/>
</dbReference>
<keyword evidence="2" id="KW-1003">Cell membrane</keyword>
<dbReference type="AlphaFoldDB" id="A0A0R1NSI5"/>
<comment type="caution">
    <text evidence="7">The sequence shown here is derived from an EMBL/GenBank/DDBJ whole genome shotgun (WGS) entry which is preliminary data.</text>
</comment>
<dbReference type="PATRIC" id="fig|1423766.4.peg.1421"/>
<dbReference type="Proteomes" id="UP000051439">
    <property type="component" value="Unassembled WGS sequence"/>
</dbReference>
<dbReference type="InterPro" id="IPR018513">
    <property type="entry name" value="Cell_synthase_bac"/>
</dbReference>
<sequence>MAWIGLLFFGFSMLFLSGTTVWAKTQTYTQPFQNQTITLSGNAVQSNMYFVKMGYWDVKKATLNLNFQTSQLSDKQISDITVSVNNVKFDSFRPKRVSGIQTKKITIPTRSLGGENNIQVNGQILNKAGHKNYQVAQTPANWLTIYKNTNVNFQYRLVPPTKSIKSFYDHFTGADTVVNQESVITTPSQPTNNELAASMYALSGQSRVITTETQQIPVTTFQDQKARKADYQVVIATYNHLPSNIKKMVVKKDVAHQAVIKTHDAHNKHLLIVTAKNGILLKKAAKYIANQELMQETDEATKAVTQDTPTATSVLQYDGSVQLTKQDSQITGPNHHEQAYFISLPVDRNNADGSEVRLHFRYAKNLNFKRSLVTVMVNNTPIGSKKLTASHADGDELTVKFPKGLALGNEFTIRVAFDLEMADQSKANNNQTPWASVGSTSKAIIKTQQKNSLLFDNYPGVFIKNRTFDNLLIVQPKQMRAADFQTLSNIFNLIGNYAQNNTGKITFTKHQPSRDQLKRSSVIAFGAPNQNQFIKSLNKQLYFQFDDHFSVLVSNEKLSIEKQYGATVGTAQLLRSPFNKRRALLVVTGANPAATYLGSTQINFEKNIEMYRNKDAVLVDPDNNHFSYRFKKQAAIDSSVQVKRTISKNSHLLIYLAVALFFILIIGASIIAMLKKNGVSKQKGEQNER</sequence>
<reference evidence="7 8" key="1">
    <citation type="journal article" date="2015" name="Genome Announc.">
        <title>Expanding the biotechnology potential of lactobacilli through comparative genomics of 213 strains and associated genera.</title>
        <authorList>
            <person name="Sun Z."/>
            <person name="Harris H.M."/>
            <person name="McCann A."/>
            <person name="Guo C."/>
            <person name="Argimon S."/>
            <person name="Zhang W."/>
            <person name="Yang X."/>
            <person name="Jeffery I.B."/>
            <person name="Cooney J.C."/>
            <person name="Kagawa T.F."/>
            <person name="Liu W."/>
            <person name="Song Y."/>
            <person name="Salvetti E."/>
            <person name="Wrobel A."/>
            <person name="Rasinkangas P."/>
            <person name="Parkhill J."/>
            <person name="Rea M.C."/>
            <person name="O'Sullivan O."/>
            <person name="Ritari J."/>
            <person name="Douillard F.P."/>
            <person name="Paul Ross R."/>
            <person name="Yang R."/>
            <person name="Briner A.E."/>
            <person name="Felis G.E."/>
            <person name="de Vos W.M."/>
            <person name="Barrangou R."/>
            <person name="Klaenhammer T.R."/>
            <person name="Caufield P.W."/>
            <person name="Cui Y."/>
            <person name="Zhang H."/>
            <person name="O'Toole P.W."/>
        </authorList>
    </citation>
    <scope>NUCLEOTIDE SEQUENCE [LARGE SCALE GENOMIC DNA]</scope>
    <source>
        <strain evidence="7 8">DSM 19906</strain>
    </source>
</reference>
<feature type="transmembrane region" description="Helical" evidence="6">
    <location>
        <begin position="652"/>
        <end position="674"/>
    </location>
</feature>
<protein>
    <recommendedName>
        <fullName evidence="9">Cellulose synthase catalytic subunit</fullName>
    </recommendedName>
</protein>
<evidence type="ECO:0008006" key="9">
    <source>
        <dbReference type="Google" id="ProtNLM"/>
    </source>
</evidence>
<gene>
    <name evidence="7" type="ORF">FC98_GL001375</name>
</gene>
<dbReference type="Pfam" id="PF03170">
    <property type="entry name" value="BcsB"/>
    <property type="match status" value="1"/>
</dbReference>
<organism evidence="7 8">
    <name type="scientific">Lentilactobacillus kisonensis DSM 19906 = JCM 15041</name>
    <dbReference type="NCBI Taxonomy" id="1423766"/>
    <lineage>
        <taxon>Bacteria</taxon>
        <taxon>Bacillati</taxon>
        <taxon>Bacillota</taxon>
        <taxon>Bacilli</taxon>
        <taxon>Lactobacillales</taxon>
        <taxon>Lactobacillaceae</taxon>
        <taxon>Lentilactobacillus</taxon>
    </lineage>
</organism>
<evidence type="ECO:0000256" key="1">
    <source>
        <dbReference type="ARBA" id="ARBA00004162"/>
    </source>
</evidence>
<name>A0A0R1NSI5_9LACO</name>
<dbReference type="PANTHER" id="PTHR39083:SF1">
    <property type="entry name" value="CYCLIC DI-GMP-BINDING PROTEIN"/>
    <property type="match status" value="1"/>
</dbReference>